<dbReference type="InterPro" id="IPR025436">
    <property type="entry name" value="DUF4179"/>
</dbReference>
<protein>
    <recommendedName>
        <fullName evidence="2">DUF4179 domain-containing protein</fullName>
    </recommendedName>
</protein>
<proteinExistence type="predicted"/>
<organism evidence="3 4">
    <name type="scientific">Mesobacillus selenatarsenatis (strain DSM 18680 / JCM 14380 / FERM P-15431 / SF-1)</name>
    <dbReference type="NCBI Taxonomy" id="1321606"/>
    <lineage>
        <taxon>Bacteria</taxon>
        <taxon>Bacillati</taxon>
        <taxon>Bacillota</taxon>
        <taxon>Bacilli</taxon>
        <taxon>Bacillales</taxon>
        <taxon>Bacillaceae</taxon>
        <taxon>Mesobacillus</taxon>
    </lineage>
</organism>
<evidence type="ECO:0000256" key="1">
    <source>
        <dbReference type="SAM" id="Phobius"/>
    </source>
</evidence>
<feature type="transmembrane region" description="Helical" evidence="1">
    <location>
        <begin position="59"/>
        <end position="79"/>
    </location>
</feature>
<gene>
    <name evidence="3" type="ORF">SAMD00020551_0468</name>
</gene>
<keyword evidence="1" id="KW-0812">Transmembrane</keyword>
<dbReference type="Pfam" id="PF13786">
    <property type="entry name" value="DUF4179"/>
    <property type="match status" value="1"/>
</dbReference>
<dbReference type="Proteomes" id="UP000031014">
    <property type="component" value="Unassembled WGS sequence"/>
</dbReference>
<comment type="caution">
    <text evidence="3">The sequence shown here is derived from an EMBL/GenBank/DDBJ whole genome shotgun (WGS) entry which is preliminary data.</text>
</comment>
<evidence type="ECO:0000313" key="3">
    <source>
        <dbReference type="EMBL" id="GAM12336.1"/>
    </source>
</evidence>
<dbReference type="EMBL" id="BASE01000012">
    <property type="protein sequence ID" value="GAM12336.1"/>
    <property type="molecule type" value="Genomic_DNA"/>
</dbReference>
<keyword evidence="1" id="KW-0472">Membrane</keyword>
<dbReference type="RefSeq" id="WP_041964300.1">
    <property type="nucleotide sequence ID" value="NZ_BASE01000012.1"/>
</dbReference>
<keyword evidence="1" id="KW-1133">Transmembrane helix</keyword>
<sequence>MGYDKDKRQIPNSLQKFTKELPGRFAAGEFDDERSDRVVRELEGFDKAFKKQWTFWKKAGVTTAAIAASFMLFVGSGFVSPTMAKMVSKIPPLSSIFNSPEQDLSERLTQTLKKEGYPVKQVNEFVGGKDEGIIITLDASEKQYQEMQHDVLKIGHDMVKSKEFKGTRIEDYFVKVRPHREPSEEWKQEQAEIERETDEVFQIVQDALKPFDYQNSVGYMKDEVELEIPSIEKQEKVDQIKKAVEDALTANDKDDVKVTIRKFDVVKREQYALWSDAVGGIGHEFKTYKKYKVSGVGYKSKDGLMTIFITMKMKSTDKEAAEHATDLYTMAEEFIKSDEIWPKVKQDPYRIVVRTKDKKEFNIEEKQFK</sequence>
<dbReference type="AlphaFoldDB" id="A0A0A8X2J0"/>
<accession>A0A0A8X2J0</accession>
<name>A0A0A8X2J0_MESS1</name>
<evidence type="ECO:0000313" key="4">
    <source>
        <dbReference type="Proteomes" id="UP000031014"/>
    </source>
</evidence>
<reference evidence="3 4" key="1">
    <citation type="submission" date="2013-06" db="EMBL/GenBank/DDBJ databases">
        <title>Whole genome shotgun sequence of Bacillus selenatarsenatis SF-1.</title>
        <authorList>
            <person name="Kuroda M."/>
            <person name="Sei K."/>
            <person name="Yamashita M."/>
            <person name="Ike M."/>
        </authorList>
    </citation>
    <scope>NUCLEOTIDE SEQUENCE [LARGE SCALE GENOMIC DNA]</scope>
    <source>
        <strain evidence="3 4">SF-1</strain>
    </source>
</reference>
<feature type="domain" description="DUF4179" evidence="2">
    <location>
        <begin position="57"/>
        <end position="138"/>
    </location>
</feature>
<dbReference type="STRING" id="1321606.SAMD00020551_0468"/>
<dbReference type="OrthoDB" id="2455196at2"/>
<evidence type="ECO:0000259" key="2">
    <source>
        <dbReference type="Pfam" id="PF13786"/>
    </source>
</evidence>
<keyword evidence="4" id="KW-1185">Reference proteome</keyword>